<dbReference type="AlphaFoldDB" id="A0Y8R3"/>
<dbReference type="eggNOG" id="COG1273">
    <property type="taxonomic scope" value="Bacteria"/>
</dbReference>
<comment type="caution">
    <text evidence="2">The sequence shown here is derived from an EMBL/GenBank/DDBJ whole genome shotgun (WGS) entry which is preliminary data.</text>
</comment>
<dbReference type="OrthoDB" id="5294582at2"/>
<dbReference type="STRING" id="247633.GP2143_14716"/>
<feature type="domain" description="Zinc finger/thioredoxin putative" evidence="1">
    <location>
        <begin position="6"/>
        <end position="40"/>
    </location>
</feature>
<dbReference type="EMBL" id="AAVT01000001">
    <property type="protein sequence ID" value="EAW32517.1"/>
    <property type="molecule type" value="Genomic_DNA"/>
</dbReference>
<dbReference type="NCBIfam" id="TIGR02098">
    <property type="entry name" value="MJ0042_CXXC"/>
    <property type="match status" value="1"/>
</dbReference>
<name>A0Y8R3_9GAMM</name>
<dbReference type="Pfam" id="PF13719">
    <property type="entry name" value="Zn_ribbon_5"/>
    <property type="match status" value="1"/>
</dbReference>
<reference evidence="2 3" key="1">
    <citation type="journal article" date="2010" name="J. Bacteriol.">
        <title>Genome sequence of the oligotrophic marine Gammaproteobacterium HTCC2143, isolated from the Oregon Coast.</title>
        <authorList>
            <person name="Oh H.M."/>
            <person name="Kang I."/>
            <person name="Ferriera S."/>
            <person name="Giovannoni S.J."/>
            <person name="Cho J.C."/>
        </authorList>
    </citation>
    <scope>NUCLEOTIDE SEQUENCE [LARGE SCALE GENOMIC DNA]</scope>
    <source>
        <strain evidence="2 3">HTCC2143</strain>
    </source>
</reference>
<keyword evidence="3" id="KW-1185">Reference proteome</keyword>
<evidence type="ECO:0000313" key="2">
    <source>
        <dbReference type="EMBL" id="EAW32517.1"/>
    </source>
</evidence>
<accession>A0Y8R3</accession>
<proteinExistence type="predicted"/>
<gene>
    <name evidence="2" type="ORF">GP2143_14716</name>
</gene>
<protein>
    <recommendedName>
        <fullName evidence="1">Zinc finger/thioredoxin putative domain-containing protein</fullName>
    </recommendedName>
</protein>
<dbReference type="InterPro" id="IPR021834">
    <property type="entry name" value="DUF3426"/>
</dbReference>
<evidence type="ECO:0000259" key="1">
    <source>
        <dbReference type="Pfam" id="PF13719"/>
    </source>
</evidence>
<evidence type="ECO:0000313" key="3">
    <source>
        <dbReference type="Proteomes" id="UP000004931"/>
    </source>
</evidence>
<dbReference type="Proteomes" id="UP000004931">
    <property type="component" value="Unassembled WGS sequence"/>
</dbReference>
<sequence length="463" mass="50792">MTPQVTRCPSCGTSFRFTEAQLNVANGAVRCGSCLTIFQARDNALTDSDLISGEAVNTTITDAADTELSSPIADDEGLGLDIGSTDDQLTADDDYTIFSDTDGQNILDNIFDDDIFADDTSLDSLADELMAANTDQTPFSGDDSDIFDIDRNTVSTMDTPRVNDKDSSDTNDLSLIDDNELKETPDSVDLNDINQALLSLDDDMAATFVERSGVEGDSNADEDAWAKKLIEDEITEEYLDPVPQELQHQKDDNYDNRSLAQEEFIIGNEPLVAGARFDEDKQALLASIEPEPVEFASASRPSRWAKRAWTVSIAAAMVLLLLQYLAANFDRLARDEKYRPALTSGCSILGCTLPKNGDVSLIRSSKLLVRSHPKIQQALVVAAVLVNRADFKQPFPVIELRFTDLSGNIVAGRHFYPEEYLAGELSGRKIMPVRQPVHISLEIVDPGTQAINYELYFHSPRGG</sequence>
<dbReference type="InterPro" id="IPR011723">
    <property type="entry name" value="Znf/thioredoxin_put"/>
</dbReference>
<organism evidence="2 3">
    <name type="scientific">marine gamma proteobacterium HTCC2143</name>
    <dbReference type="NCBI Taxonomy" id="247633"/>
    <lineage>
        <taxon>Bacteria</taxon>
        <taxon>Pseudomonadati</taxon>
        <taxon>Pseudomonadota</taxon>
        <taxon>Gammaproteobacteria</taxon>
        <taxon>Cellvibrionales</taxon>
        <taxon>Spongiibacteraceae</taxon>
        <taxon>BD1-7 clade</taxon>
    </lineage>
</organism>
<dbReference type="Pfam" id="PF11906">
    <property type="entry name" value="DUF3426"/>
    <property type="match status" value="1"/>
</dbReference>